<dbReference type="EMBL" id="JBFOLK010000014">
    <property type="protein sequence ID" value="KAL2461943.1"/>
    <property type="molecule type" value="Genomic_DNA"/>
</dbReference>
<gene>
    <name evidence="2" type="ORF">Adt_45363</name>
</gene>
<organism evidence="2 3">
    <name type="scientific">Abeliophyllum distichum</name>
    <dbReference type="NCBI Taxonomy" id="126358"/>
    <lineage>
        <taxon>Eukaryota</taxon>
        <taxon>Viridiplantae</taxon>
        <taxon>Streptophyta</taxon>
        <taxon>Embryophyta</taxon>
        <taxon>Tracheophyta</taxon>
        <taxon>Spermatophyta</taxon>
        <taxon>Magnoliopsida</taxon>
        <taxon>eudicotyledons</taxon>
        <taxon>Gunneridae</taxon>
        <taxon>Pentapetalae</taxon>
        <taxon>asterids</taxon>
        <taxon>lamiids</taxon>
        <taxon>Lamiales</taxon>
        <taxon>Oleaceae</taxon>
        <taxon>Forsythieae</taxon>
        <taxon>Abeliophyllum</taxon>
    </lineage>
</organism>
<evidence type="ECO:0000313" key="3">
    <source>
        <dbReference type="Proteomes" id="UP001604336"/>
    </source>
</evidence>
<dbReference type="PANTHER" id="PTHR35278:SF4">
    <property type="entry name" value="TRANSMEMBRANE PROTEIN"/>
    <property type="match status" value="1"/>
</dbReference>
<keyword evidence="1" id="KW-0472">Membrane</keyword>
<evidence type="ECO:0000256" key="1">
    <source>
        <dbReference type="SAM" id="Phobius"/>
    </source>
</evidence>
<comment type="caution">
    <text evidence="2">The sequence shown here is derived from an EMBL/GenBank/DDBJ whole genome shotgun (WGS) entry which is preliminary data.</text>
</comment>
<keyword evidence="3" id="KW-1185">Reference proteome</keyword>
<keyword evidence="1" id="KW-1133">Transmembrane helix</keyword>
<name>A0ABD1PDH0_9LAMI</name>
<sequence length="181" mass="21786">MGSALSNTLKALFGGSCEDVCSGRWDVECFLEHLCFSKIFRLLMVLGLCYLTLIYLYLLFKLGICQCIGRSLFKMCWGSCQTYWFALEDITCFLWHKLKNVERVNRHRRRHIFRDVEVGYKISSSEEEEEEKKPGMLYSDVNRMNKKRKFVRRHRKQDHHQHARRLKKKQLWITSKRRRIT</sequence>
<dbReference type="PANTHER" id="PTHR35278">
    <property type="entry name" value="TRANSMEMBRANE PROTEIN-RELATED"/>
    <property type="match status" value="1"/>
</dbReference>
<reference evidence="3" key="1">
    <citation type="submission" date="2024-07" db="EMBL/GenBank/DDBJ databases">
        <title>Two chromosome-level genome assemblies of Korean endemic species Abeliophyllum distichum and Forsythia ovata (Oleaceae).</title>
        <authorList>
            <person name="Jang H."/>
        </authorList>
    </citation>
    <scope>NUCLEOTIDE SEQUENCE [LARGE SCALE GENOMIC DNA]</scope>
</reference>
<accession>A0ABD1PDH0</accession>
<protein>
    <submittedName>
        <fullName evidence="2">Uncharacterized protein</fullName>
    </submittedName>
</protein>
<keyword evidence="1" id="KW-0812">Transmembrane</keyword>
<feature type="transmembrane region" description="Helical" evidence="1">
    <location>
        <begin position="39"/>
        <end position="60"/>
    </location>
</feature>
<dbReference type="AlphaFoldDB" id="A0ABD1PDH0"/>
<proteinExistence type="predicted"/>
<dbReference type="Proteomes" id="UP001604336">
    <property type="component" value="Unassembled WGS sequence"/>
</dbReference>
<evidence type="ECO:0000313" key="2">
    <source>
        <dbReference type="EMBL" id="KAL2461943.1"/>
    </source>
</evidence>